<evidence type="ECO:0000313" key="2">
    <source>
        <dbReference type="EMBL" id="MBW0475542.1"/>
    </source>
</evidence>
<organism evidence="2 3">
    <name type="scientific">Austropuccinia psidii MF-1</name>
    <dbReference type="NCBI Taxonomy" id="1389203"/>
    <lineage>
        <taxon>Eukaryota</taxon>
        <taxon>Fungi</taxon>
        <taxon>Dikarya</taxon>
        <taxon>Basidiomycota</taxon>
        <taxon>Pucciniomycotina</taxon>
        <taxon>Pucciniomycetes</taxon>
        <taxon>Pucciniales</taxon>
        <taxon>Sphaerophragmiaceae</taxon>
        <taxon>Austropuccinia</taxon>
    </lineage>
</organism>
<dbReference type="Proteomes" id="UP000765509">
    <property type="component" value="Unassembled WGS sequence"/>
</dbReference>
<evidence type="ECO:0000256" key="1">
    <source>
        <dbReference type="SAM" id="MobiDB-lite"/>
    </source>
</evidence>
<keyword evidence="3" id="KW-1185">Reference proteome</keyword>
<proteinExistence type="predicted"/>
<name>A0A9Q3GQL8_9BASI</name>
<protein>
    <submittedName>
        <fullName evidence="2">Uncharacterized protein</fullName>
    </submittedName>
</protein>
<reference evidence="2" key="1">
    <citation type="submission" date="2021-03" db="EMBL/GenBank/DDBJ databases">
        <title>Draft genome sequence of rust myrtle Austropuccinia psidii MF-1, a brazilian biotype.</title>
        <authorList>
            <person name="Quecine M.C."/>
            <person name="Pachon D.M.R."/>
            <person name="Bonatelli M.L."/>
            <person name="Correr F.H."/>
            <person name="Franceschini L.M."/>
            <person name="Leite T.F."/>
            <person name="Margarido G.R.A."/>
            <person name="Almeida C.A."/>
            <person name="Ferrarezi J.A."/>
            <person name="Labate C.A."/>
        </authorList>
    </citation>
    <scope>NUCLEOTIDE SEQUENCE</scope>
    <source>
        <strain evidence="2">MF-1</strain>
    </source>
</reference>
<feature type="region of interest" description="Disordered" evidence="1">
    <location>
        <begin position="23"/>
        <end position="45"/>
    </location>
</feature>
<accession>A0A9Q3GQL8</accession>
<comment type="caution">
    <text evidence="2">The sequence shown here is derived from an EMBL/GenBank/DDBJ whole genome shotgun (WGS) entry which is preliminary data.</text>
</comment>
<dbReference type="EMBL" id="AVOT02004148">
    <property type="protein sequence ID" value="MBW0475542.1"/>
    <property type="molecule type" value="Genomic_DNA"/>
</dbReference>
<sequence>MGFKPQINFSFSSFTHFTSRDHTDFSPLRIEQNQPNPQQQDSPIPCLHWEQTPQQLTPGPSGTQLLEDLLRGKQTKLHLSYMFDSSELTLPPFVEPSQTNEPPIPGPSPSSKPHEDIPTSCPTPPHSVIIDNTAVRSPTPTPSLHVPPPSLVPISPCSHNEAFQ</sequence>
<feature type="compositionally biased region" description="Pro residues" evidence="1">
    <location>
        <begin position="139"/>
        <end position="151"/>
    </location>
</feature>
<evidence type="ECO:0000313" key="3">
    <source>
        <dbReference type="Proteomes" id="UP000765509"/>
    </source>
</evidence>
<dbReference type="AlphaFoldDB" id="A0A9Q3GQL8"/>
<gene>
    <name evidence="2" type="ORF">O181_015257</name>
</gene>
<feature type="region of interest" description="Disordered" evidence="1">
    <location>
        <begin position="89"/>
        <end position="164"/>
    </location>
</feature>